<evidence type="ECO:0000256" key="16">
    <source>
        <dbReference type="PROSITE-ProRule" id="PRU00076"/>
    </source>
</evidence>
<name>A0AAN9XZX0_9HEMI</name>
<keyword evidence="8" id="KW-0732">Signal</keyword>
<dbReference type="PROSITE" id="PS50025">
    <property type="entry name" value="LAM_G_DOMAIN"/>
    <property type="match status" value="4"/>
</dbReference>
<evidence type="ECO:0000259" key="18">
    <source>
        <dbReference type="PROSITE" id="PS50022"/>
    </source>
</evidence>
<evidence type="ECO:0000313" key="22">
    <source>
        <dbReference type="Proteomes" id="UP001367676"/>
    </source>
</evidence>
<evidence type="ECO:0000313" key="21">
    <source>
        <dbReference type="EMBL" id="KAK7575553.1"/>
    </source>
</evidence>
<evidence type="ECO:0000256" key="10">
    <source>
        <dbReference type="ARBA" id="ARBA00023136"/>
    </source>
</evidence>
<dbReference type="CDD" id="cd00054">
    <property type="entry name" value="EGF_CA"/>
    <property type="match status" value="1"/>
</dbReference>
<dbReference type="SUPFAM" id="SSF57196">
    <property type="entry name" value="EGF/Laminin"/>
    <property type="match status" value="1"/>
</dbReference>
<evidence type="ECO:0000256" key="15">
    <source>
        <dbReference type="ARBA" id="ARBA00048794"/>
    </source>
</evidence>
<dbReference type="CDD" id="cd00110">
    <property type="entry name" value="LamG"/>
    <property type="match status" value="4"/>
</dbReference>
<dbReference type="PANTHER" id="PTHR15036">
    <property type="entry name" value="PIKACHURIN-LIKE PROTEIN"/>
    <property type="match status" value="1"/>
</dbReference>
<dbReference type="Gene3D" id="2.60.120.260">
    <property type="entry name" value="Galactose-binding domain-like"/>
    <property type="match status" value="1"/>
</dbReference>
<evidence type="ECO:0000256" key="2">
    <source>
        <dbReference type="ARBA" id="ARBA00006195"/>
    </source>
</evidence>
<dbReference type="InterPro" id="IPR008278">
    <property type="entry name" value="4-PPantetheinyl_Trfase_dom"/>
</dbReference>
<comment type="catalytic activity">
    <reaction evidence="15">
        <text>apo-[ACP] + acetyl-CoA = acetyl-[ACP] + adenosine 3',5'-bisphosphate + H(+)</text>
        <dbReference type="Rhea" id="RHEA:46564"/>
        <dbReference type="Rhea" id="RHEA-COMP:9621"/>
        <dbReference type="Rhea" id="RHEA-COMP:9690"/>
        <dbReference type="ChEBI" id="CHEBI:15378"/>
        <dbReference type="ChEBI" id="CHEBI:29999"/>
        <dbReference type="ChEBI" id="CHEBI:57288"/>
        <dbReference type="ChEBI" id="CHEBI:58343"/>
        <dbReference type="ChEBI" id="CHEBI:78446"/>
    </reaction>
    <physiologicalReaction direction="left-to-right" evidence="15">
        <dbReference type="Rhea" id="RHEA:46565"/>
    </physiologicalReaction>
</comment>
<keyword evidence="7 17" id="KW-0812">Transmembrane</keyword>
<dbReference type="InterPro" id="IPR037143">
    <property type="entry name" value="4-PPantetheinyl_Trfase_dom_sf"/>
</dbReference>
<dbReference type="SMART" id="SM00181">
    <property type="entry name" value="EGF"/>
    <property type="match status" value="2"/>
</dbReference>
<protein>
    <recommendedName>
        <fullName evidence="4">L-aminoadipate-semialdehyde dehydrogenase-phosphopantetheinyl transferase</fullName>
    </recommendedName>
    <alternativeName>
        <fullName evidence="12">4'-phosphopantetheinyl transferase</fullName>
    </alternativeName>
    <alternativeName>
        <fullName evidence="13">Alpha-aminoadipic semialdehyde dehydrogenase-phosphopantetheinyl transferase</fullName>
    </alternativeName>
</protein>
<evidence type="ECO:0000256" key="13">
    <source>
        <dbReference type="ARBA" id="ARBA00033443"/>
    </source>
</evidence>
<evidence type="ECO:0000256" key="7">
    <source>
        <dbReference type="ARBA" id="ARBA00022692"/>
    </source>
</evidence>
<dbReference type="Gene3D" id="2.60.120.1000">
    <property type="match status" value="1"/>
</dbReference>
<evidence type="ECO:0000256" key="14">
    <source>
        <dbReference type="ARBA" id="ARBA00048641"/>
    </source>
</evidence>
<evidence type="ECO:0000259" key="19">
    <source>
        <dbReference type="PROSITE" id="PS50025"/>
    </source>
</evidence>
<dbReference type="EMBL" id="JBBCAQ010000036">
    <property type="protein sequence ID" value="KAK7575553.1"/>
    <property type="molecule type" value="Genomic_DNA"/>
</dbReference>
<evidence type="ECO:0000256" key="12">
    <source>
        <dbReference type="ARBA" id="ARBA00030484"/>
    </source>
</evidence>
<evidence type="ECO:0000256" key="17">
    <source>
        <dbReference type="SAM" id="Phobius"/>
    </source>
</evidence>
<evidence type="ECO:0000259" key="20">
    <source>
        <dbReference type="PROSITE" id="PS50026"/>
    </source>
</evidence>
<comment type="similarity">
    <text evidence="3">Belongs to the neurexin family.</text>
</comment>
<reference evidence="21 22" key="1">
    <citation type="submission" date="2024-03" db="EMBL/GenBank/DDBJ databases">
        <title>Adaptation during the transition from Ophiocordyceps entomopathogen to insect associate is accompanied by gene loss and intensified selection.</title>
        <authorList>
            <person name="Ward C.M."/>
            <person name="Onetto C.A."/>
            <person name="Borneman A.R."/>
        </authorList>
    </citation>
    <scope>NUCLEOTIDE SEQUENCE [LARGE SCALE GENOMIC DNA]</scope>
    <source>
        <strain evidence="21">AWRI1</strain>
        <tissue evidence="21">Single Adult Female</tissue>
    </source>
</reference>
<dbReference type="SMART" id="SM00282">
    <property type="entry name" value="LamG"/>
    <property type="match status" value="4"/>
</dbReference>
<evidence type="ECO:0000256" key="4">
    <source>
        <dbReference type="ARBA" id="ARBA00016301"/>
    </source>
</evidence>
<dbReference type="SUPFAM" id="SSF49899">
    <property type="entry name" value="Concanavalin A-like lectins/glucanases"/>
    <property type="match status" value="4"/>
</dbReference>
<evidence type="ECO:0000256" key="3">
    <source>
        <dbReference type="ARBA" id="ARBA00010241"/>
    </source>
</evidence>
<dbReference type="PROSITE" id="PS50022">
    <property type="entry name" value="FA58C_3"/>
    <property type="match status" value="1"/>
</dbReference>
<feature type="domain" description="EGF-like" evidence="20">
    <location>
        <begin position="1188"/>
        <end position="1224"/>
    </location>
</feature>
<dbReference type="InterPro" id="IPR055066">
    <property type="entry name" value="AASDHPPT_N"/>
</dbReference>
<dbReference type="Gene3D" id="2.10.25.10">
    <property type="entry name" value="Laminin"/>
    <property type="match status" value="2"/>
</dbReference>
<dbReference type="Pfam" id="PF01648">
    <property type="entry name" value="ACPS"/>
    <property type="match status" value="1"/>
</dbReference>
<dbReference type="InterPro" id="IPR013320">
    <property type="entry name" value="ConA-like_dom_sf"/>
</dbReference>
<accession>A0AAN9XZX0</accession>
<dbReference type="GO" id="GO:0016020">
    <property type="term" value="C:membrane"/>
    <property type="evidence" value="ECO:0007669"/>
    <property type="project" value="UniProtKB-SubCell"/>
</dbReference>
<dbReference type="GO" id="GO:0008897">
    <property type="term" value="F:holo-[acyl-carrier-protein] synthase activity"/>
    <property type="evidence" value="ECO:0007669"/>
    <property type="project" value="UniProtKB-EC"/>
</dbReference>
<comment type="caution">
    <text evidence="16">Lacks conserved residue(s) required for the propagation of feature annotation.</text>
</comment>
<dbReference type="InterPro" id="IPR000742">
    <property type="entry name" value="EGF"/>
</dbReference>
<feature type="transmembrane region" description="Helical" evidence="17">
    <location>
        <begin position="1443"/>
        <end position="1464"/>
    </location>
</feature>
<dbReference type="GO" id="GO:0000287">
    <property type="term" value="F:magnesium ion binding"/>
    <property type="evidence" value="ECO:0007669"/>
    <property type="project" value="InterPro"/>
</dbReference>
<gene>
    <name evidence="21" type="ORF">V9T40_011839</name>
</gene>
<feature type="domain" description="Laminin G" evidence="19">
    <location>
        <begin position="408"/>
        <end position="591"/>
    </location>
</feature>
<sequence length="1510" mass="171930">MNHNRRSIRWIFDCSKWYPTRQEWATASTSIQYDEKERIGKFFFKRDAKNSMAGRLLMRKFLTLYSDIRWKDIEILRAEHGKPYFKTVGDGLPLNFNISHQGNYAVLAGEVGDVAVGIDIMTVDYKSGDRLTEFLRLMKKQFSIEEWNILKKPEYSEQEVCRMFYRLWCLKESYLKATGMGLTESLKDVSFVIKEEKLLESKFTVSTEVFVCGELLKDWSFHEIIIDNDTFVAVALSPPCEPLTDEFQFLTFDELVSEAEEIIPFDQDYCDNFFKKQNLPNSGGGCLLASCIETCEISWTTSVTDSHQYLIFEFKDWKVINEIITQGHSSNDFVSEYMVYYGSNGQDYMTYRTSSGLPKIFPANTDSHSLKQNKFDVPIIARWIRINPVRWTNTISLKVELYGCDYDANKLHFSGKSLIKWNLQDFPIHSASNRISLRIKTNKADGVILYSRGTLGDYLALQIYDNKMELNINLGSCDQTTLSVGSLLDDDVWHDISISHENRVISLSVDRVSVHKNASGDYFKLNLDKFFYVGGILASQNGLDVFENFTGCIDNLVVNSVNIGKELKRIYDSKDEYQIKLHSKQNVQFYCQDLSPTPITFLGEASFVRLQGYENQNSLHVAFHFKTYEEDGLLMYHNFRDGFVKVFLSGYGKLFIELETPNNPLVKFQNFEKSFNDGRWYELSLQIFSNKLLLRVNEEQAVTNRLITVVTGSSIYFGGGVPSTKGFLGCIKKMVINGIVINPLDWKLNEEYFLDNQIVFNACQMTDKCNPNPCDHGGICRQSTTDFVCDCSNTDYVGSVCHKSKLPRSCESYKLLNDFSQTENIDIDIDGSGPLEPFPVTCQFHADGKIVTELHHKSEHSVTVDGHQKPGSFVQDIKYLASSDQIEALISQSVECWQYIRYDCFRSRLLNSPSSEDNFQPFSWWVSRNNQKMDFWGGAPAGSRKCACGIRGTCKNQTNNMWCNCDAGFYEWRSDGGDIKGKEYLPVKQLRFGDTGTLYDDKKGKYLLGSLKCNLNDIHENVVTFKKADATINLSNIDFGETTDIYFEFKTAVLNGLLIDAVCYGNNLRVELRDGNTIFVRYYSNGKSIMVSKKNDLLLTNVEWHSVYIEINVKGVYISLDGGNAGTESLEPLLSMTLVSSFTIGGSATDQNPIGFVGCMRAFTLNGKLVDLMAAARRKSYGLSLGCVGKCDSNPCLNNGLCYEYYESYSCDCRWTSFKGPICADDIGITLKGNSMVKYKFTNVDRSTISENIRIGFTTTHSQGFLISLFSNLSNEYLTISLTNGGDIRVIFDFGFERQELIYRGKNFALGQFHDLRLTRKNSGSSIFLQIDNKEPEEYPFRIRSSADVQFDKIQYLYIGKNESMDRGFIGCISRVEFDDIYPLKLLFQQNPPENIKSFPPETVTEDFCGVEPITYPPEKNELRPSPDLDCEKVLRAYHKINVALVGVTLTVMFVLSVGVSFLLGRYISNRRAQYHTQEQLGADFASDADTAVIYSKTGSQVRKKHEWFL</sequence>
<dbReference type="InterPro" id="IPR001791">
    <property type="entry name" value="Laminin_G"/>
</dbReference>
<feature type="domain" description="Laminin G" evidence="19">
    <location>
        <begin position="1228"/>
        <end position="1409"/>
    </location>
</feature>
<keyword evidence="5 16" id="KW-0245">EGF-like domain</keyword>
<evidence type="ECO:0000256" key="11">
    <source>
        <dbReference type="ARBA" id="ARBA00023157"/>
    </source>
</evidence>
<keyword evidence="10 17" id="KW-0472">Membrane</keyword>
<feature type="domain" description="F5/8 type C" evidence="18">
    <location>
        <begin position="299"/>
        <end position="404"/>
    </location>
</feature>
<evidence type="ECO:0000256" key="6">
    <source>
        <dbReference type="ARBA" id="ARBA00022679"/>
    </source>
</evidence>
<keyword evidence="9 17" id="KW-1133">Transmembrane helix</keyword>
<feature type="domain" description="EGF-like" evidence="20">
    <location>
        <begin position="765"/>
        <end position="802"/>
    </location>
</feature>
<dbReference type="SMART" id="SM00231">
    <property type="entry name" value="FA58C"/>
    <property type="match status" value="1"/>
</dbReference>
<dbReference type="FunFam" id="3.90.470.20:FF:000003">
    <property type="entry name" value="L-aminoadipate-semialdehyde dehydrogenase-phosphopantetheinyl transferase"/>
    <property type="match status" value="1"/>
</dbReference>
<keyword evidence="11" id="KW-1015">Disulfide bond</keyword>
<dbReference type="Gene3D" id="3.90.470.20">
    <property type="entry name" value="4'-phosphopantetheinyl transferase domain"/>
    <property type="match status" value="2"/>
</dbReference>
<dbReference type="PROSITE" id="PS01285">
    <property type="entry name" value="FA58C_1"/>
    <property type="match status" value="1"/>
</dbReference>
<dbReference type="CDD" id="cd00057">
    <property type="entry name" value="FA58C"/>
    <property type="match status" value="1"/>
</dbReference>
<comment type="subcellular location">
    <subcellularLocation>
        <location evidence="1">Membrane</location>
        <topology evidence="1">Single-pass type I membrane protein</topology>
    </subcellularLocation>
</comment>
<dbReference type="Pfam" id="PF02210">
    <property type="entry name" value="Laminin_G_2"/>
    <property type="match status" value="4"/>
</dbReference>
<feature type="domain" description="Laminin G" evidence="19">
    <location>
        <begin position="597"/>
        <end position="763"/>
    </location>
</feature>
<feature type="domain" description="Laminin G" evidence="19">
    <location>
        <begin position="1021"/>
        <end position="1187"/>
    </location>
</feature>
<proteinExistence type="inferred from homology"/>
<dbReference type="InterPro" id="IPR008979">
    <property type="entry name" value="Galactose-bd-like_sf"/>
</dbReference>
<dbReference type="InterPro" id="IPR000421">
    <property type="entry name" value="FA58C"/>
</dbReference>
<evidence type="ECO:0000256" key="1">
    <source>
        <dbReference type="ARBA" id="ARBA00004479"/>
    </source>
</evidence>
<keyword evidence="6" id="KW-0808">Transferase</keyword>
<comment type="caution">
    <text evidence="21">The sequence shown here is derived from an EMBL/GenBank/DDBJ whole genome shotgun (WGS) entry which is preliminary data.</text>
</comment>
<dbReference type="SUPFAM" id="SSF56214">
    <property type="entry name" value="4'-phosphopantetheinyl transferase"/>
    <property type="match status" value="2"/>
</dbReference>
<dbReference type="InterPro" id="IPR050372">
    <property type="entry name" value="Neurexin-related_CASP"/>
</dbReference>
<evidence type="ECO:0000256" key="5">
    <source>
        <dbReference type="ARBA" id="ARBA00022536"/>
    </source>
</evidence>
<organism evidence="21 22">
    <name type="scientific">Parthenolecanium corni</name>
    <dbReference type="NCBI Taxonomy" id="536013"/>
    <lineage>
        <taxon>Eukaryota</taxon>
        <taxon>Metazoa</taxon>
        <taxon>Ecdysozoa</taxon>
        <taxon>Arthropoda</taxon>
        <taxon>Hexapoda</taxon>
        <taxon>Insecta</taxon>
        <taxon>Pterygota</taxon>
        <taxon>Neoptera</taxon>
        <taxon>Paraneoptera</taxon>
        <taxon>Hemiptera</taxon>
        <taxon>Sternorrhyncha</taxon>
        <taxon>Coccoidea</taxon>
        <taxon>Coccidae</taxon>
        <taxon>Parthenolecanium</taxon>
    </lineage>
</organism>
<dbReference type="PANTHER" id="PTHR15036:SF91">
    <property type="entry name" value="NEUREXIN-4"/>
    <property type="match status" value="1"/>
</dbReference>
<dbReference type="PROSITE" id="PS50026">
    <property type="entry name" value="EGF_3"/>
    <property type="match status" value="2"/>
</dbReference>
<keyword evidence="22" id="KW-1185">Reference proteome</keyword>
<dbReference type="SUPFAM" id="SSF49785">
    <property type="entry name" value="Galactose-binding domain-like"/>
    <property type="match status" value="1"/>
</dbReference>
<comment type="similarity">
    <text evidence="2">Belongs to the P-Pant transferase superfamily. AcpS family.</text>
</comment>
<evidence type="ECO:0000256" key="8">
    <source>
        <dbReference type="ARBA" id="ARBA00022729"/>
    </source>
</evidence>
<dbReference type="Gene3D" id="2.60.120.200">
    <property type="match status" value="4"/>
</dbReference>
<dbReference type="Pfam" id="PF00754">
    <property type="entry name" value="F5_F8_type_C"/>
    <property type="match status" value="1"/>
</dbReference>
<dbReference type="Proteomes" id="UP001367676">
    <property type="component" value="Unassembled WGS sequence"/>
</dbReference>
<dbReference type="Pfam" id="PF22624">
    <property type="entry name" value="AASDHPPT_N"/>
    <property type="match status" value="1"/>
</dbReference>
<comment type="catalytic activity">
    <reaction evidence="14">
        <text>apo-[ACP] + CoA = holo-[ACP] + adenosine 3',5'-bisphosphate + H(+)</text>
        <dbReference type="Rhea" id="RHEA:12068"/>
        <dbReference type="Rhea" id="RHEA-COMP:9685"/>
        <dbReference type="Rhea" id="RHEA-COMP:9690"/>
        <dbReference type="ChEBI" id="CHEBI:15378"/>
        <dbReference type="ChEBI" id="CHEBI:29999"/>
        <dbReference type="ChEBI" id="CHEBI:57287"/>
        <dbReference type="ChEBI" id="CHEBI:58343"/>
        <dbReference type="ChEBI" id="CHEBI:64479"/>
        <dbReference type="EC" id="2.7.8.7"/>
    </reaction>
    <physiologicalReaction direction="left-to-right" evidence="14">
        <dbReference type="Rhea" id="RHEA:12069"/>
    </physiologicalReaction>
</comment>
<evidence type="ECO:0000256" key="9">
    <source>
        <dbReference type="ARBA" id="ARBA00022989"/>
    </source>
</evidence>